<evidence type="ECO:0000313" key="2">
    <source>
        <dbReference type="Proteomes" id="UP001469553"/>
    </source>
</evidence>
<dbReference type="EMBL" id="JAHRIP010012081">
    <property type="protein sequence ID" value="MEQ2284903.1"/>
    <property type="molecule type" value="Genomic_DNA"/>
</dbReference>
<dbReference type="Proteomes" id="UP001469553">
    <property type="component" value="Unassembled WGS sequence"/>
</dbReference>
<reference evidence="1 2" key="1">
    <citation type="submission" date="2021-06" db="EMBL/GenBank/DDBJ databases">
        <authorList>
            <person name="Palmer J.M."/>
        </authorList>
    </citation>
    <scope>NUCLEOTIDE SEQUENCE [LARGE SCALE GENOMIC DNA]</scope>
    <source>
        <strain evidence="1 2">AS_MEX2019</strain>
        <tissue evidence="1">Muscle</tissue>
    </source>
</reference>
<organism evidence="1 2">
    <name type="scientific">Ameca splendens</name>
    <dbReference type="NCBI Taxonomy" id="208324"/>
    <lineage>
        <taxon>Eukaryota</taxon>
        <taxon>Metazoa</taxon>
        <taxon>Chordata</taxon>
        <taxon>Craniata</taxon>
        <taxon>Vertebrata</taxon>
        <taxon>Euteleostomi</taxon>
        <taxon>Actinopterygii</taxon>
        <taxon>Neopterygii</taxon>
        <taxon>Teleostei</taxon>
        <taxon>Neoteleostei</taxon>
        <taxon>Acanthomorphata</taxon>
        <taxon>Ovalentaria</taxon>
        <taxon>Atherinomorphae</taxon>
        <taxon>Cyprinodontiformes</taxon>
        <taxon>Goodeidae</taxon>
        <taxon>Ameca</taxon>
    </lineage>
</organism>
<gene>
    <name evidence="1" type="ORF">AMECASPLE_026330</name>
</gene>
<name>A0ABV0XTS3_9TELE</name>
<sequence length="103" mass="11836">MHIKQVKNMPSSCHNSTVNVAQLSIYHQFIYTVYTLATPPLKKWVQIEPCTWCKKCMLATRTVKHPIPQISKPSEHLLNVKKHNSSTGTPFLVWDVETLHVKV</sequence>
<keyword evidence="2" id="KW-1185">Reference proteome</keyword>
<accession>A0ABV0XTS3</accession>
<comment type="caution">
    <text evidence="1">The sequence shown here is derived from an EMBL/GenBank/DDBJ whole genome shotgun (WGS) entry which is preliminary data.</text>
</comment>
<proteinExistence type="predicted"/>
<evidence type="ECO:0000313" key="1">
    <source>
        <dbReference type="EMBL" id="MEQ2284903.1"/>
    </source>
</evidence>
<protein>
    <submittedName>
        <fullName evidence="1">Uncharacterized protein</fullName>
    </submittedName>
</protein>